<evidence type="ECO:0000313" key="2">
    <source>
        <dbReference type="EMBL" id="MBB6032499.1"/>
    </source>
</evidence>
<evidence type="ECO:0000256" key="1">
    <source>
        <dbReference type="SAM" id="MobiDB-lite"/>
    </source>
</evidence>
<proteinExistence type="predicted"/>
<dbReference type="EMBL" id="JACHGT010000001">
    <property type="protein sequence ID" value="MBB6032499.1"/>
    <property type="molecule type" value="Genomic_DNA"/>
</dbReference>
<sequence length="45" mass="4458">MALVVPEPLSRPPETTSFPSAAEYAEPAGDSGMSGRAVHASAAGS</sequence>
<organism evidence="2 3">
    <name type="scientific">Phytomonospora endophytica</name>
    <dbReference type="NCBI Taxonomy" id="714109"/>
    <lineage>
        <taxon>Bacteria</taxon>
        <taxon>Bacillati</taxon>
        <taxon>Actinomycetota</taxon>
        <taxon>Actinomycetes</taxon>
        <taxon>Micromonosporales</taxon>
        <taxon>Micromonosporaceae</taxon>
        <taxon>Phytomonospora</taxon>
    </lineage>
</organism>
<feature type="region of interest" description="Disordered" evidence="1">
    <location>
        <begin position="1"/>
        <end position="45"/>
    </location>
</feature>
<keyword evidence="3" id="KW-1185">Reference proteome</keyword>
<dbReference type="RefSeq" id="WP_184785388.1">
    <property type="nucleotide sequence ID" value="NZ_BONT01000039.1"/>
</dbReference>
<comment type="caution">
    <text evidence="2">The sequence shown here is derived from an EMBL/GenBank/DDBJ whole genome shotgun (WGS) entry which is preliminary data.</text>
</comment>
<accession>A0A841FIN5</accession>
<evidence type="ECO:0000313" key="3">
    <source>
        <dbReference type="Proteomes" id="UP000548476"/>
    </source>
</evidence>
<protein>
    <submittedName>
        <fullName evidence="2">Uncharacterized protein</fullName>
    </submittedName>
</protein>
<reference evidence="2 3" key="1">
    <citation type="submission" date="2020-08" db="EMBL/GenBank/DDBJ databases">
        <title>Genomic Encyclopedia of Type Strains, Phase IV (KMG-IV): sequencing the most valuable type-strain genomes for metagenomic binning, comparative biology and taxonomic classification.</title>
        <authorList>
            <person name="Goeker M."/>
        </authorList>
    </citation>
    <scope>NUCLEOTIDE SEQUENCE [LARGE SCALE GENOMIC DNA]</scope>
    <source>
        <strain evidence="2 3">YIM 65646</strain>
    </source>
</reference>
<name>A0A841FIN5_9ACTN</name>
<dbReference type="Proteomes" id="UP000548476">
    <property type="component" value="Unassembled WGS sequence"/>
</dbReference>
<dbReference type="AlphaFoldDB" id="A0A841FIN5"/>
<gene>
    <name evidence="2" type="ORF">HNR73_000341</name>
</gene>